<name>A0ABQ5N7E8_9CLOT</name>
<feature type="transmembrane region" description="Helical" evidence="1">
    <location>
        <begin position="197"/>
        <end position="219"/>
    </location>
</feature>
<dbReference type="NCBIfam" id="NF011667">
    <property type="entry name" value="PRK15086.1-3"/>
    <property type="match status" value="1"/>
</dbReference>
<feature type="transmembrane region" description="Helical" evidence="1">
    <location>
        <begin position="6"/>
        <end position="22"/>
    </location>
</feature>
<feature type="transmembrane region" description="Helical" evidence="1">
    <location>
        <begin position="239"/>
        <end position="258"/>
    </location>
</feature>
<feature type="transmembrane region" description="Helical" evidence="1">
    <location>
        <begin position="330"/>
        <end position="348"/>
    </location>
</feature>
<keyword evidence="3" id="KW-1185">Reference proteome</keyword>
<evidence type="ECO:0000256" key="1">
    <source>
        <dbReference type="SAM" id="Phobius"/>
    </source>
</evidence>
<dbReference type="RefSeq" id="WP_264850330.1">
    <property type="nucleotide sequence ID" value="NZ_BRXR01000001.1"/>
</dbReference>
<organism evidence="2 3">
    <name type="scientific">Clostridium omnivorum</name>
    <dbReference type="NCBI Taxonomy" id="1604902"/>
    <lineage>
        <taxon>Bacteria</taxon>
        <taxon>Bacillati</taxon>
        <taxon>Bacillota</taxon>
        <taxon>Clostridia</taxon>
        <taxon>Eubacteriales</taxon>
        <taxon>Clostridiaceae</taxon>
        <taxon>Clostridium</taxon>
    </lineage>
</organism>
<keyword evidence="1" id="KW-1133">Transmembrane helix</keyword>
<dbReference type="PANTHER" id="PTHR40089:SF1">
    <property type="entry name" value="ETHANOLAMINE PERMEASE EUTH-RELATED"/>
    <property type="match status" value="1"/>
</dbReference>
<sequence length="375" mass="40551">MDKVVIYIIGIFFLIGGIDYLLGSPMKLGNKFEEGMKTMGALALGIIGLYSLSPALLSLLEPAAKVFSKVTHIDPSILPASIFAVDMGGYQLCTNITLNNKIGIFSAVVIASTLGTTISFTIPVACSLIQKEDQDFFAKGIMIGISTIPFGCLAGGIWMGINFLQLVWTLFPIFILSIVLSIGLIKMPNRVINGFRYFGKFIMILSTLGIMLQGIHIIFGIKLVPTLVPFEDNMKLVGKITFILAGAYPMLEVLIRFLKNFFNRIARILGVDSISIVALVGNLASNLLVFGNLSRMNSKGKVICTSMGVSCAFVLGGQMAYVASVEPKMIGAYFVTKIVSGILSLFLASRLFEYEYKKSTQLSEVSVMGGASYGD</sequence>
<dbReference type="PIRSF" id="PIRSF019466">
    <property type="entry name" value="EutH"/>
    <property type="match status" value="1"/>
</dbReference>
<feature type="transmembrane region" description="Helical" evidence="1">
    <location>
        <begin position="42"/>
        <end position="60"/>
    </location>
</feature>
<accession>A0ABQ5N7E8</accession>
<gene>
    <name evidence="2" type="ORF">bsdE14_24610</name>
</gene>
<evidence type="ECO:0000313" key="2">
    <source>
        <dbReference type="EMBL" id="GLC31051.1"/>
    </source>
</evidence>
<proteinExistence type="predicted"/>
<feature type="transmembrane region" description="Helical" evidence="1">
    <location>
        <begin position="141"/>
        <end position="161"/>
    </location>
</feature>
<dbReference type="PANTHER" id="PTHR40089">
    <property type="entry name" value="ETHANOLAMINE UTILIZATION PROTEIN EUTH"/>
    <property type="match status" value="1"/>
</dbReference>
<evidence type="ECO:0000313" key="3">
    <source>
        <dbReference type="Proteomes" id="UP001208567"/>
    </source>
</evidence>
<comment type="caution">
    <text evidence="2">The sequence shown here is derived from an EMBL/GenBank/DDBJ whole genome shotgun (WGS) entry which is preliminary data.</text>
</comment>
<dbReference type="Pfam" id="PF04346">
    <property type="entry name" value="EutH"/>
    <property type="match status" value="1"/>
</dbReference>
<keyword evidence="1" id="KW-0812">Transmembrane</keyword>
<feature type="transmembrane region" description="Helical" evidence="1">
    <location>
        <begin position="167"/>
        <end position="185"/>
    </location>
</feature>
<feature type="transmembrane region" description="Helical" evidence="1">
    <location>
        <begin position="104"/>
        <end position="129"/>
    </location>
</feature>
<dbReference type="EMBL" id="BRXR01000001">
    <property type="protein sequence ID" value="GLC31051.1"/>
    <property type="molecule type" value="Genomic_DNA"/>
</dbReference>
<protein>
    <submittedName>
        <fullName evidence="2">Ethanolamine utilization protein EutH</fullName>
    </submittedName>
</protein>
<dbReference type="InterPro" id="IPR007441">
    <property type="entry name" value="EutH"/>
</dbReference>
<keyword evidence="1" id="KW-0472">Membrane</keyword>
<reference evidence="2 3" key="1">
    <citation type="journal article" date="2024" name="Int. J. Syst. Evol. Microbiol.">
        <title>Clostridium omnivorum sp. nov., isolated from anoxic soil under the treatment of reductive soil disinfestation.</title>
        <authorList>
            <person name="Ueki A."/>
            <person name="Tonouchi A."/>
            <person name="Kaku N."/>
            <person name="Honma S."/>
            <person name="Ueki K."/>
        </authorList>
    </citation>
    <scope>NUCLEOTIDE SEQUENCE [LARGE SCALE GENOMIC DNA]</scope>
    <source>
        <strain evidence="2 3">E14</strain>
    </source>
</reference>
<feature type="transmembrane region" description="Helical" evidence="1">
    <location>
        <begin position="302"/>
        <end position="324"/>
    </location>
</feature>
<dbReference type="Proteomes" id="UP001208567">
    <property type="component" value="Unassembled WGS sequence"/>
</dbReference>